<gene>
    <name evidence="3" type="ORF">C1SCF055_LOCUS42399</name>
</gene>
<accession>A0A9P1GMX7</accession>
<evidence type="ECO:0000313" key="6">
    <source>
        <dbReference type="Proteomes" id="UP001152797"/>
    </source>
</evidence>
<protein>
    <submittedName>
        <fullName evidence="5">C3H1-type domain-containing protein</fullName>
    </submittedName>
</protein>
<feature type="region of interest" description="Disordered" evidence="2">
    <location>
        <begin position="623"/>
        <end position="663"/>
    </location>
</feature>
<reference evidence="3" key="1">
    <citation type="submission" date="2022-10" db="EMBL/GenBank/DDBJ databases">
        <authorList>
            <person name="Chen Y."/>
            <person name="Dougan E. K."/>
            <person name="Chan C."/>
            <person name="Rhodes N."/>
            <person name="Thang M."/>
        </authorList>
    </citation>
    <scope>NUCLEOTIDE SEQUENCE</scope>
</reference>
<feature type="compositionally biased region" description="Low complexity" evidence="2">
    <location>
        <begin position="289"/>
        <end position="303"/>
    </location>
</feature>
<proteinExistence type="predicted"/>
<reference evidence="4" key="2">
    <citation type="submission" date="2024-04" db="EMBL/GenBank/DDBJ databases">
        <authorList>
            <person name="Chen Y."/>
            <person name="Shah S."/>
            <person name="Dougan E. K."/>
            <person name="Thang M."/>
            <person name="Chan C."/>
        </authorList>
    </citation>
    <scope>NUCLEOTIDE SEQUENCE [LARGE SCALE GENOMIC DNA]</scope>
</reference>
<dbReference type="OrthoDB" id="445881at2759"/>
<organism evidence="3">
    <name type="scientific">Cladocopium goreaui</name>
    <dbReference type="NCBI Taxonomy" id="2562237"/>
    <lineage>
        <taxon>Eukaryota</taxon>
        <taxon>Sar</taxon>
        <taxon>Alveolata</taxon>
        <taxon>Dinophyceae</taxon>
        <taxon>Suessiales</taxon>
        <taxon>Symbiodiniaceae</taxon>
        <taxon>Cladocopium</taxon>
    </lineage>
</organism>
<sequence length="761" mass="83148">MASDEGSPPMSPGILEASKELEEIIQDIAEDPSLINTENVRLELLRRYDLARRDAGSATLSRCIRVMKDQSRSGATKVAMMKVLDYLMDVKNGMLADAIAEDRKLEFFKNNAKKTKEKERRKRRPKDIEMLQATLELFDKWGRRYEGSAPGTGAAKIAATWRELMKEQIQFHQPYEYLTLAPAPADAGAFSMAAPAAPSASSSDLNEATLGRLADEMQRAMEQHGLQSAEFGEAQAHFESTLEQWQRAVELAADGDSERFAQLFDVVSRYAERQQNIKAGAAAPMAAAPLGPAATTPASPSTSWDEEAHEGRHKKSHRRRHSREKLPEVVTPSFGEWHDGEEQVTGEQGSFGGNFSLQSFPSFGPDGAGFALDGFGSFGNMGGDGPPAMGPMAPMGPMGPMAGSFGDASMSTGGFGRPNSEPSHAAMSQHRQSEASAPWTPEPTPAPVAAVAAVAEPEPSSPETPGDHMAELCRKLALEVQHLKSQAETTSDLELKLQAAQRRIQELEAQDTDKSKDDAVVSALRDANMQMQAELDQRGFDLAAARKRALEAERQLAEKDEVFSDTCQRLLDAQRRIAQLEDQLAKEAEVQQSLEDRLQGAKAQQTASELELKQVRHALRSVTGIEQSSRRSSIPYGGFPGGAGDRSDRSQLPGSPTVNHADELASSMTQKTFRREGEELPSAPLVPRSSLQTWQQTVRMWSPPGALLRRPASQEIAISTAAHFRELLGKKQGILYEDHQAEPANPPFLGWVDTKHSNFCE</sequence>
<dbReference type="Proteomes" id="UP001152797">
    <property type="component" value="Unassembled WGS sequence"/>
</dbReference>
<feature type="region of interest" description="Disordered" evidence="2">
    <location>
        <begin position="289"/>
        <end position="326"/>
    </location>
</feature>
<name>A0A9P1GMX7_9DINO</name>
<dbReference type="EMBL" id="CAMXCT010006656">
    <property type="protein sequence ID" value="CAI4017779.1"/>
    <property type="molecule type" value="Genomic_DNA"/>
</dbReference>
<keyword evidence="6" id="KW-1185">Reference proteome</keyword>
<evidence type="ECO:0000313" key="4">
    <source>
        <dbReference type="EMBL" id="CAL1171154.1"/>
    </source>
</evidence>
<evidence type="ECO:0000256" key="1">
    <source>
        <dbReference type="SAM" id="Coils"/>
    </source>
</evidence>
<feature type="compositionally biased region" description="Basic residues" evidence="2">
    <location>
        <begin position="311"/>
        <end position="323"/>
    </location>
</feature>
<comment type="caution">
    <text evidence="3">The sequence shown here is derived from an EMBL/GenBank/DDBJ whole genome shotgun (WGS) entry which is preliminary data.</text>
</comment>
<dbReference type="EMBL" id="CAMXCT020006656">
    <property type="protein sequence ID" value="CAL1171154.1"/>
    <property type="molecule type" value="Genomic_DNA"/>
</dbReference>
<dbReference type="EMBL" id="CAMXCT030006656">
    <property type="protein sequence ID" value="CAL4805091.1"/>
    <property type="molecule type" value="Genomic_DNA"/>
</dbReference>
<evidence type="ECO:0000313" key="3">
    <source>
        <dbReference type="EMBL" id="CAI4017779.1"/>
    </source>
</evidence>
<keyword evidence="1" id="KW-0175">Coiled coil</keyword>
<feature type="coiled-coil region" evidence="1">
    <location>
        <begin position="483"/>
        <end position="604"/>
    </location>
</feature>
<evidence type="ECO:0000256" key="2">
    <source>
        <dbReference type="SAM" id="MobiDB-lite"/>
    </source>
</evidence>
<dbReference type="AlphaFoldDB" id="A0A9P1GMX7"/>
<feature type="region of interest" description="Disordered" evidence="2">
    <location>
        <begin position="409"/>
        <end position="445"/>
    </location>
</feature>
<evidence type="ECO:0000313" key="5">
    <source>
        <dbReference type="EMBL" id="CAL4805091.1"/>
    </source>
</evidence>